<dbReference type="AlphaFoldDB" id="G1X2R7"/>
<organism evidence="2 3">
    <name type="scientific">Arthrobotrys oligospora (strain ATCC 24927 / CBS 115.81 / DSM 1491)</name>
    <name type="common">Nematode-trapping fungus</name>
    <name type="synonym">Didymozoophaga oligospora</name>
    <dbReference type="NCBI Taxonomy" id="756982"/>
    <lineage>
        <taxon>Eukaryota</taxon>
        <taxon>Fungi</taxon>
        <taxon>Dikarya</taxon>
        <taxon>Ascomycota</taxon>
        <taxon>Pezizomycotina</taxon>
        <taxon>Orbiliomycetes</taxon>
        <taxon>Orbiliales</taxon>
        <taxon>Orbiliaceae</taxon>
        <taxon>Orbilia</taxon>
        <taxon>Orbilia oligospora</taxon>
    </lineage>
</organism>
<evidence type="ECO:0000313" key="3">
    <source>
        <dbReference type="Proteomes" id="UP000008784"/>
    </source>
</evidence>
<evidence type="ECO:0000259" key="1">
    <source>
        <dbReference type="Pfam" id="PF17407"/>
    </source>
</evidence>
<dbReference type="EMBL" id="ADOT01000020">
    <property type="protein sequence ID" value="EGX52589.1"/>
    <property type="molecule type" value="Genomic_DNA"/>
</dbReference>
<dbReference type="RefSeq" id="XP_011118779.1">
    <property type="nucleotide sequence ID" value="XM_011120477.1"/>
</dbReference>
<sequence length="145" mass="16343">MTQLARETHNRLLSPSTPFQAVFEPDMSFFDFVIILKRKLNPHEPVECYSNVSALPKKYGPLLLCQEFIGELKVQTEEYILLFPSEDSLTIGGLWKTRKELVVSHLQDSASLTIKCGTLNKTAVLGLIMELGLGLVERIHIKISD</sequence>
<name>G1X2R7_ARTOA</name>
<dbReference type="Proteomes" id="UP000008784">
    <property type="component" value="Unassembled WGS sequence"/>
</dbReference>
<evidence type="ECO:0000313" key="2">
    <source>
        <dbReference type="EMBL" id="EGX52589.1"/>
    </source>
</evidence>
<proteinExistence type="predicted"/>
<dbReference type="Pfam" id="PF17407">
    <property type="entry name" value="Nrap_D6"/>
    <property type="match status" value="1"/>
</dbReference>
<accession>G1X2R7</accession>
<reference evidence="2 3" key="1">
    <citation type="journal article" date="2011" name="PLoS Pathog.">
        <title>Genomic and proteomic analyses of the fungus Arthrobotrys oligospora provide insights into nematode-trap formation.</title>
        <authorList>
            <person name="Yang J."/>
            <person name="Wang L."/>
            <person name="Ji X."/>
            <person name="Feng Y."/>
            <person name="Li X."/>
            <person name="Zou C."/>
            <person name="Xu J."/>
            <person name="Ren Y."/>
            <person name="Mi Q."/>
            <person name="Wu J."/>
            <person name="Liu S."/>
            <person name="Liu Y."/>
            <person name="Huang X."/>
            <person name="Wang H."/>
            <person name="Niu X."/>
            <person name="Li J."/>
            <person name="Liang L."/>
            <person name="Luo Y."/>
            <person name="Ji K."/>
            <person name="Zhou W."/>
            <person name="Yu Z."/>
            <person name="Li G."/>
            <person name="Liu Y."/>
            <person name="Li L."/>
            <person name="Qiao M."/>
            <person name="Feng L."/>
            <person name="Zhang K.-Q."/>
        </authorList>
    </citation>
    <scope>NUCLEOTIDE SEQUENCE [LARGE SCALE GENOMIC DNA]</scope>
    <source>
        <strain evidence="3">ATCC 24927 / CBS 115.81 / DSM 1491</strain>
    </source>
</reference>
<dbReference type="STRING" id="756982.G1X2R7"/>
<dbReference type="GeneID" id="22889718"/>
<dbReference type="InParanoid" id="G1X2R7"/>
<feature type="domain" description="Nrap protein" evidence="1">
    <location>
        <begin position="29"/>
        <end position="139"/>
    </location>
</feature>
<dbReference type="HOGENOM" id="CLU_1786428_0_0_1"/>
<gene>
    <name evidence="2" type="ORF">AOL_s00007g577</name>
</gene>
<comment type="caution">
    <text evidence="2">The sequence shown here is derived from an EMBL/GenBank/DDBJ whole genome shotgun (WGS) entry which is preliminary data.</text>
</comment>
<protein>
    <recommendedName>
        <fullName evidence="1">Nrap protein domain-containing protein</fullName>
    </recommendedName>
</protein>
<keyword evidence="3" id="KW-1185">Reference proteome</keyword>
<dbReference type="InterPro" id="IPR035371">
    <property type="entry name" value="Nrap_D6"/>
</dbReference>